<keyword evidence="1" id="KW-0472">Membrane</keyword>
<keyword evidence="1" id="KW-0812">Transmembrane</keyword>
<organism evidence="2 3">
    <name type="scientific">Pseudochelatococcus lubricantis</name>
    <dbReference type="NCBI Taxonomy" id="1538102"/>
    <lineage>
        <taxon>Bacteria</taxon>
        <taxon>Pseudomonadati</taxon>
        <taxon>Pseudomonadota</taxon>
        <taxon>Alphaproteobacteria</taxon>
        <taxon>Hyphomicrobiales</taxon>
        <taxon>Chelatococcaceae</taxon>
        <taxon>Pseudochelatococcus</taxon>
    </lineage>
</organism>
<keyword evidence="3" id="KW-1185">Reference proteome</keyword>
<dbReference type="RefSeq" id="WP_166950489.1">
    <property type="nucleotide sequence ID" value="NZ_JAASQI010000003.1"/>
</dbReference>
<accession>A0ABX0UXJ1</accession>
<evidence type="ECO:0000313" key="2">
    <source>
        <dbReference type="EMBL" id="NIJ57656.1"/>
    </source>
</evidence>
<gene>
    <name evidence="2" type="ORF">FHS82_001492</name>
</gene>
<proteinExistence type="predicted"/>
<comment type="caution">
    <text evidence="2">The sequence shown here is derived from an EMBL/GenBank/DDBJ whole genome shotgun (WGS) entry which is preliminary data.</text>
</comment>
<sequence length="205" mass="22326">MAAPSPNDWRWVAGGIVGALSVPVLTLAAGVPLIVSSVIAALLFLGVSLLLSPRRLFEGLSFKGVSKGQLEFAADLIKEGDAHVRRLRVLARDMPGNDMRARLSHLAETGARILSLIEKSPGKAPSVGRFVSYYLPQTVRIAEGYLMVHGQERPDPDRLNELSGVVDRLDRVFDQYAGTLVESELSTLDVQLRLIDASLKQDIKE</sequence>
<dbReference type="EMBL" id="JAASQI010000003">
    <property type="protein sequence ID" value="NIJ57656.1"/>
    <property type="molecule type" value="Genomic_DNA"/>
</dbReference>
<dbReference type="Proteomes" id="UP001429580">
    <property type="component" value="Unassembled WGS sequence"/>
</dbReference>
<dbReference type="Pfam" id="PF10112">
    <property type="entry name" value="Halogen_Hydrol"/>
    <property type="match status" value="1"/>
</dbReference>
<dbReference type="InterPro" id="IPR018770">
    <property type="entry name" value="ChloroindolylP_hydrolase"/>
</dbReference>
<evidence type="ECO:0000256" key="1">
    <source>
        <dbReference type="SAM" id="Phobius"/>
    </source>
</evidence>
<evidence type="ECO:0000313" key="3">
    <source>
        <dbReference type="Proteomes" id="UP001429580"/>
    </source>
</evidence>
<evidence type="ECO:0008006" key="4">
    <source>
        <dbReference type="Google" id="ProtNLM"/>
    </source>
</evidence>
<reference evidence="2 3" key="1">
    <citation type="submission" date="2020-03" db="EMBL/GenBank/DDBJ databases">
        <title>Genomic Encyclopedia of Type Strains, Phase IV (KMG-IV): sequencing the most valuable type-strain genomes for metagenomic binning, comparative biology and taxonomic classification.</title>
        <authorList>
            <person name="Goeker M."/>
        </authorList>
    </citation>
    <scope>NUCLEOTIDE SEQUENCE [LARGE SCALE GENOMIC DNA]</scope>
    <source>
        <strain evidence="2 3">DSM 103870</strain>
    </source>
</reference>
<name>A0ABX0UXJ1_9HYPH</name>
<protein>
    <recommendedName>
        <fullName evidence="4">5-bromo-4-chloroindolyl phosphate hydrolase</fullName>
    </recommendedName>
</protein>
<feature type="transmembrane region" description="Helical" evidence="1">
    <location>
        <begin position="20"/>
        <end position="51"/>
    </location>
</feature>
<keyword evidence="1" id="KW-1133">Transmembrane helix</keyword>